<feature type="compositionally biased region" description="Low complexity" evidence="1">
    <location>
        <begin position="103"/>
        <end position="134"/>
    </location>
</feature>
<dbReference type="Proteomes" id="UP000000715">
    <property type="component" value="Unplaced"/>
</dbReference>
<protein>
    <submittedName>
        <fullName evidence="3">Translation initiation factor IF-2-like</fullName>
    </submittedName>
</protein>
<name>A0A8U0SCJ7_MUSPF</name>
<evidence type="ECO:0000313" key="2">
    <source>
        <dbReference type="Proteomes" id="UP000000715"/>
    </source>
</evidence>
<feature type="compositionally biased region" description="Low complexity" evidence="1">
    <location>
        <begin position="48"/>
        <end position="60"/>
    </location>
</feature>
<dbReference type="AlphaFoldDB" id="A0A8U0SCJ7"/>
<feature type="region of interest" description="Disordered" evidence="1">
    <location>
        <begin position="48"/>
        <end position="285"/>
    </location>
</feature>
<feature type="compositionally biased region" description="Basic and acidic residues" evidence="1">
    <location>
        <begin position="270"/>
        <end position="285"/>
    </location>
</feature>
<organism evidence="2 3">
    <name type="scientific">Mustela putorius furo</name>
    <name type="common">European domestic ferret</name>
    <name type="synonym">Mustela furo</name>
    <dbReference type="NCBI Taxonomy" id="9669"/>
    <lineage>
        <taxon>Eukaryota</taxon>
        <taxon>Metazoa</taxon>
        <taxon>Chordata</taxon>
        <taxon>Craniata</taxon>
        <taxon>Vertebrata</taxon>
        <taxon>Euteleostomi</taxon>
        <taxon>Mammalia</taxon>
        <taxon>Eutheria</taxon>
        <taxon>Laurasiatheria</taxon>
        <taxon>Carnivora</taxon>
        <taxon>Caniformia</taxon>
        <taxon>Musteloidea</taxon>
        <taxon>Mustelidae</taxon>
        <taxon>Mustelinae</taxon>
        <taxon>Mustela</taxon>
    </lineage>
</organism>
<feature type="compositionally biased region" description="Basic and acidic residues" evidence="1">
    <location>
        <begin position="248"/>
        <end position="261"/>
    </location>
</feature>
<evidence type="ECO:0000256" key="1">
    <source>
        <dbReference type="SAM" id="MobiDB-lite"/>
    </source>
</evidence>
<feature type="region of interest" description="Disordered" evidence="1">
    <location>
        <begin position="1"/>
        <end position="34"/>
    </location>
</feature>
<feature type="compositionally biased region" description="Gly residues" evidence="1">
    <location>
        <begin position="230"/>
        <end position="241"/>
    </location>
</feature>
<dbReference type="GeneID" id="123393135"/>
<feature type="compositionally biased region" description="Basic residues" evidence="1">
    <location>
        <begin position="68"/>
        <end position="90"/>
    </location>
</feature>
<accession>A0A8U0SCJ7</accession>
<proteinExistence type="predicted"/>
<dbReference type="RefSeq" id="XP_044940152.1">
    <property type="nucleotide sequence ID" value="XM_045084217.1"/>
</dbReference>
<keyword evidence="2" id="KW-1185">Reference proteome</keyword>
<reference evidence="3" key="1">
    <citation type="submission" date="2025-08" db="UniProtKB">
        <authorList>
            <consortium name="RefSeq"/>
        </authorList>
    </citation>
    <scope>IDENTIFICATION</scope>
    <source>
        <tissue evidence="3">Brain</tissue>
    </source>
</reference>
<evidence type="ECO:0000313" key="3">
    <source>
        <dbReference type="RefSeq" id="XP_044940152.1"/>
    </source>
</evidence>
<sequence>MNTKKVGGNQWLKNLRKTRVSESAQDPHSPVPRLSSAHNFLFCVTGSAPAASENSSPAPRGLEEAARRGRRRCRRTRGRKGGRGGRRLLRPRREELSTRAGVAPAAAPSASPGCARLTPAPLARPAALTAARAPQPRVLPSADTTEARGGGGAPNGFPQLGPARRSGPGPGPSLPTPASVSGGGHEDTSARSPQPHPDTARLPESTSSPHPLSLALERSRASAGRRGRRGQGGACRGGGTEEGAWRGGAKDWKGWGGRDRNSPTPISEPKGGRVERVVMPEKREA</sequence>
<feature type="compositionally biased region" description="Low complexity" evidence="1">
    <location>
        <begin position="212"/>
        <end position="222"/>
    </location>
</feature>
<gene>
    <name evidence="3" type="primary">LOC123393135</name>
</gene>